<proteinExistence type="predicted"/>
<sequence length="118" mass="12283">MKRRIAAVLPALVAVAASIPIALSTTPAAASAACGKTVADKDGSSWNATANGANERSGSSTGCAINGIAYSGHKLDYHCYTVAGDYTWTYLRNDSTGTYGWVRDDLLSDYGSSVYCGF</sequence>
<evidence type="ECO:0000313" key="3">
    <source>
        <dbReference type="EMBL" id="MFB9576709.1"/>
    </source>
</evidence>
<reference evidence="3 4" key="1">
    <citation type="submission" date="2024-09" db="EMBL/GenBank/DDBJ databases">
        <authorList>
            <person name="Sun Q."/>
            <person name="Mori K."/>
        </authorList>
    </citation>
    <scope>NUCLEOTIDE SEQUENCE [LARGE SCALE GENOMIC DNA]</scope>
    <source>
        <strain evidence="3 4">JCM 3331</strain>
    </source>
</reference>
<protein>
    <submittedName>
        <fullName evidence="3">SH3 domain-containing protein</fullName>
    </submittedName>
</protein>
<feature type="chain" id="PRO_5045061197" evidence="2">
    <location>
        <begin position="33"/>
        <end position="118"/>
    </location>
</feature>
<keyword evidence="4" id="KW-1185">Reference proteome</keyword>
<name>A0ABV5RFT1_9ACTN</name>
<evidence type="ECO:0000256" key="2">
    <source>
        <dbReference type="SAM" id="SignalP"/>
    </source>
</evidence>
<comment type="caution">
    <text evidence="3">The sequence shown here is derived from an EMBL/GenBank/DDBJ whole genome shotgun (WGS) entry which is preliminary data.</text>
</comment>
<dbReference type="EMBL" id="JBHMCG010000138">
    <property type="protein sequence ID" value="MFB9576709.1"/>
    <property type="molecule type" value="Genomic_DNA"/>
</dbReference>
<gene>
    <name evidence="3" type="ORF">ACFFTL_31640</name>
</gene>
<dbReference type="RefSeq" id="WP_345512556.1">
    <property type="nucleotide sequence ID" value="NZ_BAAAXD010000016.1"/>
</dbReference>
<dbReference type="PROSITE" id="PS51257">
    <property type="entry name" value="PROKAR_LIPOPROTEIN"/>
    <property type="match status" value="1"/>
</dbReference>
<evidence type="ECO:0000256" key="1">
    <source>
        <dbReference type="SAM" id="MobiDB-lite"/>
    </source>
</evidence>
<evidence type="ECO:0000313" key="4">
    <source>
        <dbReference type="Proteomes" id="UP001589710"/>
    </source>
</evidence>
<feature type="signal peptide" evidence="2">
    <location>
        <begin position="1"/>
        <end position="32"/>
    </location>
</feature>
<keyword evidence="2" id="KW-0732">Signal</keyword>
<organism evidence="3 4">
    <name type="scientific">Streptomyces yanii</name>
    <dbReference type="NCBI Taxonomy" id="78510"/>
    <lineage>
        <taxon>Bacteria</taxon>
        <taxon>Bacillati</taxon>
        <taxon>Actinomycetota</taxon>
        <taxon>Actinomycetes</taxon>
        <taxon>Kitasatosporales</taxon>
        <taxon>Streptomycetaceae</taxon>
        <taxon>Streptomyces</taxon>
    </lineage>
</organism>
<feature type="region of interest" description="Disordered" evidence="1">
    <location>
        <begin position="40"/>
        <end position="59"/>
    </location>
</feature>
<accession>A0ABV5RFT1</accession>
<dbReference type="Proteomes" id="UP001589710">
    <property type="component" value="Unassembled WGS sequence"/>
</dbReference>
<feature type="compositionally biased region" description="Polar residues" evidence="1">
    <location>
        <begin position="44"/>
        <end position="59"/>
    </location>
</feature>